<reference evidence="1 2" key="1">
    <citation type="submission" date="2024-09" db="EMBL/GenBank/DDBJ databases">
        <authorList>
            <person name="Sun Q."/>
            <person name="Mori K."/>
        </authorList>
    </citation>
    <scope>NUCLEOTIDE SEQUENCE [LARGE SCALE GENOMIC DNA]</scope>
    <source>
        <strain evidence="1 2">JCM 3028</strain>
    </source>
</reference>
<comment type="caution">
    <text evidence="1">The sequence shown here is derived from an EMBL/GenBank/DDBJ whole genome shotgun (WGS) entry which is preliminary data.</text>
</comment>
<keyword evidence="2" id="KW-1185">Reference proteome</keyword>
<accession>A0ABV5TL56</accession>
<organism evidence="1 2">
    <name type="scientific">Streptosporangium vulgare</name>
    <dbReference type="NCBI Taxonomy" id="46190"/>
    <lineage>
        <taxon>Bacteria</taxon>
        <taxon>Bacillati</taxon>
        <taxon>Actinomycetota</taxon>
        <taxon>Actinomycetes</taxon>
        <taxon>Streptosporangiales</taxon>
        <taxon>Streptosporangiaceae</taxon>
        <taxon>Streptosporangium</taxon>
    </lineage>
</organism>
<evidence type="ECO:0000313" key="1">
    <source>
        <dbReference type="EMBL" id="MFB9679849.1"/>
    </source>
</evidence>
<evidence type="ECO:0000313" key="2">
    <source>
        <dbReference type="Proteomes" id="UP001589610"/>
    </source>
</evidence>
<proteinExistence type="predicted"/>
<name>A0ABV5TL56_9ACTN</name>
<evidence type="ECO:0008006" key="3">
    <source>
        <dbReference type="Google" id="ProtNLM"/>
    </source>
</evidence>
<sequence length="165" mass="18599">MEQLAFASTTLVNFKDGTYRWVDVKHFRLATPQDDEPLLTALLSHQLYRDDYLGADSWKDGGPVHGPYRLDALSAASFEEIGQEAACATIRTWAGRYADLPETIAHDLEAEVYPLIRAATSRYRLRDLDEAARDDDLGWILGEFHELVLIDRNEDSLTVIVASDD</sequence>
<dbReference type="EMBL" id="JBHMBS010000018">
    <property type="protein sequence ID" value="MFB9679849.1"/>
    <property type="molecule type" value="Genomic_DNA"/>
</dbReference>
<gene>
    <name evidence="1" type="ORF">ACFFRH_30560</name>
</gene>
<protein>
    <recommendedName>
        <fullName evidence="3">DUF2004 domain-containing protein</fullName>
    </recommendedName>
</protein>
<dbReference type="RefSeq" id="WP_386161102.1">
    <property type="nucleotide sequence ID" value="NZ_JBHMBS010000018.1"/>
</dbReference>
<dbReference type="Proteomes" id="UP001589610">
    <property type="component" value="Unassembled WGS sequence"/>
</dbReference>